<organism evidence="1">
    <name type="scientific">Streptomyces sp. NBC_00060</name>
    <dbReference type="NCBI Taxonomy" id="2975636"/>
    <lineage>
        <taxon>Bacteria</taxon>
        <taxon>Bacillati</taxon>
        <taxon>Actinomycetota</taxon>
        <taxon>Actinomycetes</taxon>
        <taxon>Kitasatosporales</taxon>
        <taxon>Streptomycetaceae</taxon>
        <taxon>Streptomyces</taxon>
    </lineage>
</organism>
<evidence type="ECO:0000313" key="1">
    <source>
        <dbReference type="EMBL" id="WTU40158.1"/>
    </source>
</evidence>
<gene>
    <name evidence="1" type="ORF">OHV25_11505</name>
</gene>
<proteinExistence type="predicted"/>
<dbReference type="EMBL" id="CP108253">
    <property type="protein sequence ID" value="WTU40158.1"/>
    <property type="molecule type" value="Genomic_DNA"/>
</dbReference>
<reference evidence="1" key="1">
    <citation type="submission" date="2022-10" db="EMBL/GenBank/DDBJ databases">
        <title>The complete genomes of actinobacterial strains from the NBC collection.</title>
        <authorList>
            <person name="Joergensen T.S."/>
            <person name="Alvarez Arevalo M."/>
            <person name="Sterndorff E.B."/>
            <person name="Faurdal D."/>
            <person name="Vuksanovic O."/>
            <person name="Mourched A.-S."/>
            <person name="Charusanti P."/>
            <person name="Shaw S."/>
            <person name="Blin K."/>
            <person name="Weber T."/>
        </authorList>
    </citation>
    <scope>NUCLEOTIDE SEQUENCE</scope>
    <source>
        <strain evidence="1">NBC_00060</strain>
    </source>
</reference>
<dbReference type="AlphaFoldDB" id="A0AAU2GWD7"/>
<sequence length="59" mass="7007">MFQYEMHKVNQAELLREAAAQRLVRQARVARRARRNADHEAEGRVNHLRDLRDRFAHAA</sequence>
<protein>
    <submittedName>
        <fullName evidence="1">Uncharacterized protein</fullName>
    </submittedName>
</protein>
<accession>A0AAU2GWD7</accession>
<name>A0AAU2GWD7_9ACTN</name>